<dbReference type="EMBL" id="FO704550">
    <property type="protein sequence ID" value="CDG19637.1"/>
    <property type="molecule type" value="Genomic_DNA"/>
</dbReference>
<dbReference type="InterPro" id="IPR051917">
    <property type="entry name" value="Transposase-Integrase"/>
</dbReference>
<reference evidence="4 7" key="1">
    <citation type="submission" date="2013-07" db="EMBL/GenBank/DDBJ databases">
        <authorList>
            <person name="Genoscope - CEA"/>
        </authorList>
    </citation>
    <scope>NUCLEOTIDE SEQUENCE [LARGE SCALE GENOMIC DNA]</scope>
    <source>
        <strain evidence="4">FRM16</strain>
        <strain evidence="7">FRM16 / DSM 17909</strain>
    </source>
</reference>
<name>A0A068QP27_9GAMM</name>
<evidence type="ECO:0000313" key="7">
    <source>
        <dbReference type="Proteomes" id="UP000032721"/>
    </source>
</evidence>
<evidence type="ECO:0000313" key="4">
    <source>
        <dbReference type="EMBL" id="CDG16549.1"/>
    </source>
</evidence>
<dbReference type="InterPro" id="IPR053392">
    <property type="entry name" value="Transposase_IS30-like"/>
</dbReference>
<feature type="compositionally biased region" description="Basic and acidic residues" evidence="2">
    <location>
        <begin position="44"/>
        <end position="60"/>
    </location>
</feature>
<dbReference type="PANTHER" id="PTHR10948">
    <property type="entry name" value="TRANSPOSASE"/>
    <property type="match status" value="1"/>
</dbReference>
<dbReference type="RefSeq" id="WP_045968892.1">
    <property type="nucleotide sequence ID" value="NZ_CAWMED010000001.1"/>
</dbReference>
<dbReference type="PANTHER" id="PTHR10948:SF23">
    <property type="entry name" value="TRANSPOSASE INSI FOR INSERTION SEQUENCE ELEMENT IS30A-RELATED"/>
    <property type="match status" value="1"/>
</dbReference>
<dbReference type="GO" id="GO:0015074">
    <property type="term" value="P:DNA integration"/>
    <property type="evidence" value="ECO:0007669"/>
    <property type="project" value="InterPro"/>
</dbReference>
<protein>
    <submittedName>
        <fullName evidence="4">Transposase</fullName>
    </submittedName>
</protein>
<dbReference type="InterPro" id="IPR036397">
    <property type="entry name" value="RNaseH_sf"/>
</dbReference>
<sequence length="327" mass="38359">MAYTQLTETERYQIFGLKEAGFTQRFIATSLNRAPSTISRELRRNREAEKYEPEQAQRKALERRHSKVKAVKITPEITKWIKQLIWQDLSPEQVVGYLKREAKISLHHETIYRLIYKDKINGGDLWQHLRIAKKPYRKRYGSHEHRGKIKNRVSIDNRPKIVDKKQRIGDWEGDTIVGKDRKSALLTLVERKSLFTIIIKLEDKTAEGVAKAATRHLSMIKHKVKTITFDNGLEFAEHERIGKNLETKIYFAHPYSPWERGINENINGLIRDYFPKGTDFNKVSEREVNLVANRLNNRPRKTRDYKTPNELFTGTPTHLLRSLRCCA</sequence>
<dbReference type="SUPFAM" id="SSF53098">
    <property type="entry name" value="Ribonuclease H-like"/>
    <property type="match status" value="1"/>
</dbReference>
<dbReference type="GO" id="GO:0005829">
    <property type="term" value="C:cytosol"/>
    <property type="evidence" value="ECO:0007669"/>
    <property type="project" value="TreeGrafter"/>
</dbReference>
<dbReference type="KEGG" id="xdo:XDD1_3952"/>
<accession>A0A068QP27</accession>
<dbReference type="KEGG" id="xdo:XDD1_0846"/>
<dbReference type="EMBL" id="FO704550">
    <property type="protein sequence ID" value="CDG16549.1"/>
    <property type="molecule type" value="Genomic_DNA"/>
</dbReference>
<dbReference type="GO" id="GO:0006310">
    <property type="term" value="P:DNA recombination"/>
    <property type="evidence" value="ECO:0007669"/>
    <property type="project" value="UniProtKB-KW"/>
</dbReference>
<dbReference type="InterPro" id="IPR012337">
    <property type="entry name" value="RNaseH-like_sf"/>
</dbReference>
<dbReference type="GO" id="GO:0032196">
    <property type="term" value="P:transposition"/>
    <property type="evidence" value="ECO:0007669"/>
    <property type="project" value="TreeGrafter"/>
</dbReference>
<gene>
    <name evidence="4" type="ORF">XDD1_0846</name>
    <name evidence="5" type="ORF">XDD1_1481</name>
    <name evidence="6" type="ORF">XDD1_3952</name>
</gene>
<evidence type="ECO:0000313" key="6">
    <source>
        <dbReference type="EMBL" id="CDG19637.1"/>
    </source>
</evidence>
<organism evidence="4 7">
    <name type="scientific">Xenorhabdus doucetiae</name>
    <dbReference type="NCBI Taxonomy" id="351671"/>
    <lineage>
        <taxon>Bacteria</taxon>
        <taxon>Pseudomonadati</taxon>
        <taxon>Pseudomonadota</taxon>
        <taxon>Gammaproteobacteria</taxon>
        <taxon>Enterobacterales</taxon>
        <taxon>Morganellaceae</taxon>
        <taxon>Xenorhabdus</taxon>
    </lineage>
</organism>
<dbReference type="Gene3D" id="3.30.420.10">
    <property type="entry name" value="Ribonuclease H-like superfamily/Ribonuclease H"/>
    <property type="match status" value="1"/>
</dbReference>
<proteinExistence type="predicted"/>
<dbReference type="GO" id="GO:0003676">
    <property type="term" value="F:nucleic acid binding"/>
    <property type="evidence" value="ECO:0007669"/>
    <property type="project" value="InterPro"/>
</dbReference>
<evidence type="ECO:0000256" key="1">
    <source>
        <dbReference type="ARBA" id="ARBA00023172"/>
    </source>
</evidence>
<dbReference type="InterPro" id="IPR009057">
    <property type="entry name" value="Homeodomain-like_sf"/>
</dbReference>
<dbReference type="Pfam" id="PF00665">
    <property type="entry name" value="rve"/>
    <property type="match status" value="1"/>
</dbReference>
<dbReference type="HOGENOM" id="CLU_035706_0_1_6"/>
<evidence type="ECO:0000259" key="3">
    <source>
        <dbReference type="PROSITE" id="PS50994"/>
    </source>
</evidence>
<dbReference type="SUPFAM" id="SSF46689">
    <property type="entry name" value="Homeodomain-like"/>
    <property type="match status" value="1"/>
</dbReference>
<dbReference type="KEGG" id="xdo:XDD1_1481"/>
<keyword evidence="1" id="KW-0233">DNA recombination</keyword>
<dbReference type="Proteomes" id="UP000032721">
    <property type="component" value="Chromosome"/>
</dbReference>
<feature type="domain" description="Integrase catalytic" evidence="3">
    <location>
        <begin position="155"/>
        <end position="316"/>
    </location>
</feature>
<dbReference type="AlphaFoldDB" id="A0A068QP27"/>
<evidence type="ECO:0000313" key="5">
    <source>
        <dbReference type="EMBL" id="CDG17180.1"/>
    </source>
</evidence>
<dbReference type="InterPro" id="IPR025246">
    <property type="entry name" value="IS30-like_HTH"/>
</dbReference>
<evidence type="ECO:0000256" key="2">
    <source>
        <dbReference type="SAM" id="MobiDB-lite"/>
    </source>
</evidence>
<dbReference type="NCBIfam" id="NF033563">
    <property type="entry name" value="transpos_IS30"/>
    <property type="match status" value="1"/>
</dbReference>
<dbReference type="Pfam" id="PF13936">
    <property type="entry name" value="HTH_38"/>
    <property type="match status" value="1"/>
</dbReference>
<dbReference type="EMBL" id="FO704550">
    <property type="protein sequence ID" value="CDG17180.1"/>
    <property type="molecule type" value="Genomic_DNA"/>
</dbReference>
<dbReference type="PROSITE" id="PS50994">
    <property type="entry name" value="INTEGRASE"/>
    <property type="match status" value="1"/>
</dbReference>
<feature type="region of interest" description="Disordered" evidence="2">
    <location>
        <begin position="44"/>
        <end position="65"/>
    </location>
</feature>
<dbReference type="GO" id="GO:0004803">
    <property type="term" value="F:transposase activity"/>
    <property type="evidence" value="ECO:0007669"/>
    <property type="project" value="TreeGrafter"/>
</dbReference>
<dbReference type="InterPro" id="IPR001584">
    <property type="entry name" value="Integrase_cat-core"/>
</dbReference>
<dbReference type="STRING" id="351671.XDD1_0846"/>